<name>A0A385YT51_9BACL</name>
<gene>
    <name evidence="2" type="ORF">D3873_01690</name>
</gene>
<proteinExistence type="predicted"/>
<feature type="region of interest" description="Disordered" evidence="1">
    <location>
        <begin position="1"/>
        <end position="74"/>
    </location>
</feature>
<feature type="compositionally biased region" description="Basic and acidic residues" evidence="1">
    <location>
        <begin position="1"/>
        <end position="38"/>
    </location>
</feature>
<dbReference type="EMBL" id="CP032418">
    <property type="protein sequence ID" value="AYC28643.1"/>
    <property type="molecule type" value="Genomic_DNA"/>
</dbReference>
<sequence>MKREPEDPKREKSSDPKLDNPDAVDTDKESLFDMHEDMQTVDPLPVEELNDKVKDEEDHDHTKDSSSSERKYPD</sequence>
<dbReference type="OrthoDB" id="2454814at2"/>
<protein>
    <submittedName>
        <fullName evidence="2">Uncharacterized protein</fullName>
    </submittedName>
</protein>
<dbReference type="Proteomes" id="UP000265725">
    <property type="component" value="Chromosome"/>
</dbReference>
<evidence type="ECO:0000313" key="2">
    <source>
        <dbReference type="EMBL" id="AYC28643.1"/>
    </source>
</evidence>
<accession>A0A385YT51</accession>
<feature type="compositionally biased region" description="Basic and acidic residues" evidence="1">
    <location>
        <begin position="49"/>
        <end position="74"/>
    </location>
</feature>
<keyword evidence="3" id="KW-1185">Reference proteome</keyword>
<organism evidence="2 3">
    <name type="scientific">Paenisporosarcina cavernae</name>
    <dbReference type="NCBI Taxonomy" id="2320858"/>
    <lineage>
        <taxon>Bacteria</taxon>
        <taxon>Bacillati</taxon>
        <taxon>Bacillota</taxon>
        <taxon>Bacilli</taxon>
        <taxon>Bacillales</taxon>
        <taxon>Caryophanaceae</taxon>
        <taxon>Paenisporosarcina</taxon>
    </lineage>
</organism>
<dbReference type="KEGG" id="paek:D3873_01690"/>
<evidence type="ECO:0000256" key="1">
    <source>
        <dbReference type="SAM" id="MobiDB-lite"/>
    </source>
</evidence>
<dbReference type="AlphaFoldDB" id="A0A385YT51"/>
<reference evidence="3" key="1">
    <citation type="submission" date="2018-09" db="EMBL/GenBank/DDBJ databases">
        <authorList>
            <person name="Zhu H."/>
        </authorList>
    </citation>
    <scope>NUCLEOTIDE SEQUENCE [LARGE SCALE GENOMIC DNA]</scope>
    <source>
        <strain evidence="3">K2R23-3</strain>
    </source>
</reference>
<dbReference type="RefSeq" id="WP_119882388.1">
    <property type="nucleotide sequence ID" value="NZ_CP032418.1"/>
</dbReference>
<evidence type="ECO:0000313" key="3">
    <source>
        <dbReference type="Proteomes" id="UP000265725"/>
    </source>
</evidence>